<keyword evidence="1" id="KW-0812">Transmembrane</keyword>
<dbReference type="InterPro" id="IPR052913">
    <property type="entry name" value="Glycopeptide_resist_protein"/>
</dbReference>
<organism evidence="3 4">
    <name type="scientific">Candidatus Roizmanbacteria bacterium GW2011_GWC2_37_13</name>
    <dbReference type="NCBI Taxonomy" id="1618486"/>
    <lineage>
        <taxon>Bacteria</taxon>
        <taxon>Candidatus Roizmaniibacteriota</taxon>
    </lineage>
</organism>
<evidence type="ECO:0000256" key="1">
    <source>
        <dbReference type="SAM" id="Phobius"/>
    </source>
</evidence>
<feature type="transmembrane region" description="Helical" evidence="1">
    <location>
        <begin position="16"/>
        <end position="35"/>
    </location>
</feature>
<sequence length="470" mass="53599">MIAKKSSKRKISFNQWFFIFGALIAVFLIESWRLFKYNQRFENKIYPNVYIDKRNFGGKTKNEVVSYFQTKSLPLNKISLTILFENEPVATFSGQQLGLKYDGQTAAERAFLIGRSKFFLSGYYQKTVSLLNLGRYDFISNIEYNKADVADRLESIKEQYDKPAKNALFKFENGRVVSFRKEEKGQEIMKDSVLTDVDNAIQSIKNRPKNKSIKINPRIIEPEITLASINNFGIEELIAEGRSDFSHSIPERIHNVILSASKFNGVLIAPGKTLSFNETVGDISSLTGYKPAYIIKEGKTVLGDGGGVCQVSTTLFRAALNAGLPILERNAHAYRVSYYENDMKPGFDATVFSPSVDLKIKNDTPAHILIETEVDEERNLLYFRFYGKKDGRRVEISPSTIWDVVPPPEPRYQEDPTLKKDVVKQIDFPAWGSKASFTYKVFKENNLVIDQKFFSNYRPWQAVFLVGTVD</sequence>
<evidence type="ECO:0000259" key="2">
    <source>
        <dbReference type="Pfam" id="PF12229"/>
    </source>
</evidence>
<gene>
    <name evidence="3" type="ORF">US40_C0002G0119</name>
</gene>
<feature type="domain" description="YoaR-like putative peptidoglycan binding" evidence="2">
    <location>
        <begin position="91"/>
        <end position="204"/>
    </location>
</feature>
<keyword evidence="1" id="KW-0472">Membrane</keyword>
<comment type="caution">
    <text evidence="3">The sequence shown here is derived from an EMBL/GenBank/DDBJ whole genome shotgun (WGS) entry which is preliminary data.</text>
</comment>
<reference evidence="3 4" key="1">
    <citation type="journal article" date="2015" name="Nature">
        <title>rRNA introns, odd ribosomes, and small enigmatic genomes across a large radiation of phyla.</title>
        <authorList>
            <person name="Brown C.T."/>
            <person name="Hug L.A."/>
            <person name="Thomas B.C."/>
            <person name="Sharon I."/>
            <person name="Castelle C.J."/>
            <person name="Singh A."/>
            <person name="Wilkins M.J."/>
            <person name="Williams K.H."/>
            <person name="Banfield J.F."/>
        </authorList>
    </citation>
    <scope>NUCLEOTIDE SEQUENCE [LARGE SCALE GENOMIC DNA]</scope>
</reference>
<dbReference type="PANTHER" id="PTHR35788">
    <property type="entry name" value="EXPORTED PROTEIN-RELATED"/>
    <property type="match status" value="1"/>
</dbReference>
<dbReference type="PANTHER" id="PTHR35788:SF1">
    <property type="entry name" value="EXPORTED PROTEIN"/>
    <property type="match status" value="1"/>
</dbReference>
<dbReference type="InterPro" id="IPR022029">
    <property type="entry name" value="YoaR-like_PG-bd"/>
</dbReference>
<dbReference type="InterPro" id="IPR007391">
    <property type="entry name" value="Vancomycin_resist_VanW"/>
</dbReference>
<evidence type="ECO:0000313" key="4">
    <source>
        <dbReference type="Proteomes" id="UP000034917"/>
    </source>
</evidence>
<name>A0A0G0GKD7_9BACT</name>
<keyword evidence="1" id="KW-1133">Transmembrane helix</keyword>
<dbReference type="Proteomes" id="UP000034917">
    <property type="component" value="Unassembled WGS sequence"/>
</dbReference>
<protein>
    <submittedName>
        <fullName evidence="3">VanW family protein</fullName>
    </submittedName>
</protein>
<dbReference type="Pfam" id="PF04294">
    <property type="entry name" value="VanW"/>
    <property type="match status" value="1"/>
</dbReference>
<dbReference type="AlphaFoldDB" id="A0A0G0GKD7"/>
<evidence type="ECO:0000313" key="3">
    <source>
        <dbReference type="EMBL" id="KKQ26585.1"/>
    </source>
</evidence>
<dbReference type="EMBL" id="LBSV01000002">
    <property type="protein sequence ID" value="KKQ26585.1"/>
    <property type="molecule type" value="Genomic_DNA"/>
</dbReference>
<dbReference type="Pfam" id="PF12229">
    <property type="entry name" value="PG_binding_4"/>
    <property type="match status" value="1"/>
</dbReference>
<dbReference type="PATRIC" id="fig|1618486.3.peg.205"/>
<proteinExistence type="predicted"/>
<accession>A0A0G0GKD7</accession>